<keyword evidence="7" id="KW-1185">Reference proteome</keyword>
<sequence>MEDKGFELVAHEKPWHYEEDGLKVTRGSAWTGPGCHIGCGVLLYTDENDKLVKVEGDPENPFNEGRLCPRCLALPECTNHDDRLKYPLKRAREDRGKNTWERISWDEAFDTIATKFIDIREEFGPERVAFYQGTGRDIAAWITRLAWSYGSPNYLFGMSGMSCYLPRVAGCFATTGAFWLGDYSQQFAQRYDDARWKLPEVIMLWGNNPIVSNSDGLYGHWIVDCMKMGSKIITVDPRRTWLSSKAEHFCQLRPGTDAALAMGMLNVIMNEDIYDHDFVDRWCYGFDELKERVAEFTPEKVEEITWVPAEEIIGAARTFANAENAIMQWGLAIDTTKEALPACQAISALFEITGNIDNPGGMIAPPSILYYAGGWGNELLDPEIAKKRIGLDKYALLNFGFQVASTDEMIKTFETGKPYEMKAAWLQTTNFLACTAPDTERTMAAWQKLDFIVVTDLFMTPTAMALADIVLPACTYPERDGLRVGDGVQRGEVINKVTQIGECKSDMEINLELGKRLNPDAWPWADVDEMFSFILEDAGVGMNFHELQENAPAYIPFEYRKYEKGLLRADGQPGFDTPSGRIELWSNFYNNAGLDPLPYFEEPTPGPTATPELLEEYPLVLTTGARNFTLFHSENRQVPHLRAVHPDPIVQMNPATAVRFGLEDKDWVWVENARGRCKRRLEVTPIVNEMTVSTDHGWWYPEADPENLFDVRDLNVNNLFQYIPGKAGFGCNYKTLLCKVYKIEEGE</sequence>
<dbReference type="CDD" id="cd02759">
    <property type="entry name" value="MopB_Acetylene-hydratase"/>
    <property type="match status" value="1"/>
</dbReference>
<keyword evidence="4" id="KW-0411">Iron-sulfur</keyword>
<comment type="similarity">
    <text evidence="1">Belongs to the prokaryotic molybdopterin-containing oxidoreductase family.</text>
</comment>
<dbReference type="PANTHER" id="PTHR43742">
    <property type="entry name" value="TRIMETHYLAMINE-N-OXIDE REDUCTASE"/>
    <property type="match status" value="1"/>
</dbReference>
<dbReference type="Gene3D" id="3.40.50.740">
    <property type="match status" value="1"/>
</dbReference>
<evidence type="ECO:0000259" key="5">
    <source>
        <dbReference type="PROSITE" id="PS51669"/>
    </source>
</evidence>
<dbReference type="Pfam" id="PF00384">
    <property type="entry name" value="Molybdopterin"/>
    <property type="match status" value="1"/>
</dbReference>
<evidence type="ECO:0000256" key="1">
    <source>
        <dbReference type="ARBA" id="ARBA00010312"/>
    </source>
</evidence>
<dbReference type="SMART" id="SM00926">
    <property type="entry name" value="Molybdop_Fe4S4"/>
    <property type="match status" value="1"/>
</dbReference>
<dbReference type="PANTHER" id="PTHR43742:SF6">
    <property type="entry name" value="OXIDOREDUCTASE YYAE-RELATED"/>
    <property type="match status" value="1"/>
</dbReference>
<organism evidence="6 7">
    <name type="scientific">Raoultibacter timonensis</name>
    <dbReference type="NCBI Taxonomy" id="1907662"/>
    <lineage>
        <taxon>Bacteria</taxon>
        <taxon>Bacillati</taxon>
        <taxon>Actinomycetota</taxon>
        <taxon>Coriobacteriia</taxon>
        <taxon>Eggerthellales</taxon>
        <taxon>Eggerthellaceae</taxon>
        <taxon>Raoultibacter</taxon>
    </lineage>
</organism>
<evidence type="ECO:0000256" key="3">
    <source>
        <dbReference type="ARBA" id="ARBA00023004"/>
    </source>
</evidence>
<keyword evidence="3" id="KW-0408">Iron</keyword>
<evidence type="ECO:0000313" key="7">
    <source>
        <dbReference type="Proteomes" id="UP001320544"/>
    </source>
</evidence>
<dbReference type="InterPro" id="IPR041930">
    <property type="entry name" value="Acetylene_hydratase"/>
</dbReference>
<evidence type="ECO:0000313" key="6">
    <source>
        <dbReference type="EMBL" id="BDE97356.1"/>
    </source>
</evidence>
<dbReference type="RefSeq" id="WP_244386612.1">
    <property type="nucleotide sequence ID" value="NZ_AP025564.1"/>
</dbReference>
<dbReference type="Gene3D" id="3.40.228.10">
    <property type="entry name" value="Dimethylsulfoxide Reductase, domain 2"/>
    <property type="match status" value="1"/>
</dbReference>
<dbReference type="Gene3D" id="2.20.25.90">
    <property type="entry name" value="ADC-like domains"/>
    <property type="match status" value="1"/>
</dbReference>
<gene>
    <name evidence="6" type="ORF">CE91St30_26890</name>
</gene>
<dbReference type="SUPFAM" id="SSF50692">
    <property type="entry name" value="ADC-like"/>
    <property type="match status" value="1"/>
</dbReference>
<dbReference type="CDD" id="cd02781">
    <property type="entry name" value="MopB_CT_Acetylene-hydratase"/>
    <property type="match status" value="1"/>
</dbReference>
<evidence type="ECO:0000256" key="4">
    <source>
        <dbReference type="ARBA" id="ARBA00023014"/>
    </source>
</evidence>
<dbReference type="EMBL" id="AP025564">
    <property type="protein sequence ID" value="BDE97356.1"/>
    <property type="molecule type" value="Genomic_DNA"/>
</dbReference>
<dbReference type="PROSITE" id="PS51669">
    <property type="entry name" value="4FE4S_MOW_BIS_MGD"/>
    <property type="match status" value="1"/>
</dbReference>
<feature type="domain" description="4Fe-4S Mo/W bis-MGD-type" evidence="5">
    <location>
        <begin position="22"/>
        <end position="82"/>
    </location>
</feature>
<dbReference type="InterPro" id="IPR050612">
    <property type="entry name" value="Prok_Mopterin_Oxidored"/>
</dbReference>
<dbReference type="InterPro" id="IPR006963">
    <property type="entry name" value="Mopterin_OxRdtase_4Fe-4S_dom"/>
</dbReference>
<evidence type="ECO:0000256" key="2">
    <source>
        <dbReference type="ARBA" id="ARBA00022723"/>
    </source>
</evidence>
<dbReference type="Pfam" id="PF04879">
    <property type="entry name" value="Molybdop_Fe4S4"/>
    <property type="match status" value="1"/>
</dbReference>
<dbReference type="InterPro" id="IPR006656">
    <property type="entry name" value="Mopterin_OxRdtase"/>
</dbReference>
<keyword evidence="2" id="KW-0479">Metal-binding</keyword>
<proteinExistence type="inferred from homology"/>
<dbReference type="InterPro" id="IPR006657">
    <property type="entry name" value="MoPterin_dinucl-bd_dom"/>
</dbReference>
<dbReference type="Gene3D" id="2.40.40.20">
    <property type="match status" value="1"/>
</dbReference>
<accession>A0ABM7WLT6</accession>
<dbReference type="SUPFAM" id="SSF53706">
    <property type="entry name" value="Formate dehydrogenase/DMSO reductase, domains 1-3"/>
    <property type="match status" value="1"/>
</dbReference>
<dbReference type="InterPro" id="IPR037949">
    <property type="entry name" value="MopB_CT_Acetylene-hydratase"/>
</dbReference>
<dbReference type="InterPro" id="IPR009010">
    <property type="entry name" value="Asp_de-COase-like_dom_sf"/>
</dbReference>
<protein>
    <submittedName>
        <fullName evidence="6">Dehydrogenase</fullName>
    </submittedName>
</protein>
<dbReference type="Proteomes" id="UP001320544">
    <property type="component" value="Chromosome"/>
</dbReference>
<name>A0ABM7WLT6_9ACTN</name>
<dbReference type="Pfam" id="PF01568">
    <property type="entry name" value="Molydop_binding"/>
    <property type="match status" value="1"/>
</dbReference>
<reference evidence="6 7" key="1">
    <citation type="submission" date="2022-01" db="EMBL/GenBank/DDBJ databases">
        <title>Novel bile acid biosynthetic pathways are enriched in the microbiome of centenarians.</title>
        <authorList>
            <person name="Sato Y."/>
            <person name="Atarashi K."/>
            <person name="Plichta R.D."/>
            <person name="Arai Y."/>
            <person name="Sasajima S."/>
            <person name="Kearney M.S."/>
            <person name="Suda W."/>
            <person name="Takeshita K."/>
            <person name="Sasaki T."/>
            <person name="Okamoto S."/>
            <person name="Skelly N.A."/>
            <person name="Okamura Y."/>
            <person name="Vlamakis H."/>
            <person name="Li Y."/>
            <person name="Tanoue T."/>
            <person name="Takei H."/>
            <person name="Nittono H."/>
            <person name="Narushima S."/>
            <person name="Irie J."/>
            <person name="Itoh H."/>
            <person name="Moriya K."/>
            <person name="Sugiura Y."/>
            <person name="Suematsu M."/>
            <person name="Moritoki N."/>
            <person name="Shibata S."/>
            <person name="Littman R.D."/>
            <person name="Fischbach A.M."/>
            <person name="Uwamino Y."/>
            <person name="Inoue T."/>
            <person name="Honda A."/>
            <person name="Hattori M."/>
            <person name="Murai T."/>
            <person name="Xavier J.R."/>
            <person name="Hirose N."/>
            <person name="Honda K."/>
        </authorList>
    </citation>
    <scope>NUCLEOTIDE SEQUENCE [LARGE SCALE GENOMIC DNA]</scope>
    <source>
        <strain evidence="6 7">CE91-St30</strain>
    </source>
</reference>